<evidence type="ECO:0000256" key="1">
    <source>
        <dbReference type="SAM" id="Phobius"/>
    </source>
</evidence>
<dbReference type="SUPFAM" id="SSF53187">
    <property type="entry name" value="Zn-dependent exopeptidases"/>
    <property type="match status" value="1"/>
</dbReference>
<feature type="non-terminal residue" evidence="2">
    <location>
        <position position="198"/>
    </location>
</feature>
<dbReference type="EMBL" id="LAZR01011347">
    <property type="protein sequence ID" value="KKM62194.1"/>
    <property type="molecule type" value="Genomic_DNA"/>
</dbReference>
<dbReference type="Gene3D" id="3.40.630.10">
    <property type="entry name" value="Zn peptidases"/>
    <property type="match status" value="1"/>
</dbReference>
<evidence type="ECO:0008006" key="3">
    <source>
        <dbReference type="Google" id="ProtNLM"/>
    </source>
</evidence>
<protein>
    <recommendedName>
        <fullName evidence="3">Peptidase M28 domain-containing protein</fullName>
    </recommendedName>
</protein>
<reference evidence="2" key="1">
    <citation type="journal article" date="2015" name="Nature">
        <title>Complex archaea that bridge the gap between prokaryotes and eukaryotes.</title>
        <authorList>
            <person name="Spang A."/>
            <person name="Saw J.H."/>
            <person name="Jorgensen S.L."/>
            <person name="Zaremba-Niedzwiedzka K."/>
            <person name="Martijn J."/>
            <person name="Lind A.E."/>
            <person name="van Eijk R."/>
            <person name="Schleper C."/>
            <person name="Guy L."/>
            <person name="Ettema T.J."/>
        </authorList>
    </citation>
    <scope>NUCLEOTIDE SEQUENCE</scope>
</reference>
<dbReference type="AlphaFoldDB" id="A0A0F9IXS9"/>
<name>A0A0F9IXS9_9ZZZZ</name>
<keyword evidence="1" id="KW-0472">Membrane</keyword>
<feature type="transmembrane region" description="Helical" evidence="1">
    <location>
        <begin position="80"/>
        <end position="100"/>
    </location>
</feature>
<accession>A0A0F9IXS9</accession>
<proteinExistence type="predicted"/>
<keyword evidence="1" id="KW-0812">Transmembrane</keyword>
<sequence>MIDEKRILENLKAFSFPRLSGTESEKKSFNIAKNKIERLNLTPSVQEFSFSTFYSRVYPKVSLSLLFWLLLTLFLKVQVIFMYANLTIVLLVFVVLIGITRNPEKIKIGRKYNSQNLFVKLPFNSKEDKEINKNILLFSHLDSKGQVFSVKLRRILYYVWIMSFTIGLLVNILNSYFFYEMIYLFYAFGVIIVSISGI</sequence>
<gene>
    <name evidence="2" type="ORF">LCGC14_1524090</name>
</gene>
<feature type="transmembrane region" description="Helical" evidence="1">
    <location>
        <begin position="155"/>
        <end position="172"/>
    </location>
</feature>
<keyword evidence="1" id="KW-1133">Transmembrane helix</keyword>
<comment type="caution">
    <text evidence="2">The sequence shown here is derived from an EMBL/GenBank/DDBJ whole genome shotgun (WGS) entry which is preliminary data.</text>
</comment>
<organism evidence="2">
    <name type="scientific">marine sediment metagenome</name>
    <dbReference type="NCBI Taxonomy" id="412755"/>
    <lineage>
        <taxon>unclassified sequences</taxon>
        <taxon>metagenomes</taxon>
        <taxon>ecological metagenomes</taxon>
    </lineage>
</organism>
<feature type="transmembrane region" description="Helical" evidence="1">
    <location>
        <begin position="178"/>
        <end position="197"/>
    </location>
</feature>
<evidence type="ECO:0000313" key="2">
    <source>
        <dbReference type="EMBL" id="KKM62194.1"/>
    </source>
</evidence>